<feature type="repeat" description="WD" evidence="3">
    <location>
        <begin position="210"/>
        <end position="252"/>
    </location>
</feature>
<dbReference type="Pfam" id="PF00400">
    <property type="entry name" value="WD40"/>
    <property type="match status" value="2"/>
</dbReference>
<evidence type="ECO:0000256" key="2">
    <source>
        <dbReference type="ARBA" id="ARBA00022737"/>
    </source>
</evidence>
<sequence>MDTDFLPPHAPLRCAASHRFSHATWHQSITLPSSSSSRPTYVTHLLPLSNGDGDDSVPMGGLLALTSDGDCHLLDAESLQPVDSWHLPGAGGMKGALAPSGKVSLTNVAKAPQGAGAGAGQTAGLWGVTDRTGRASLFDGRDANGRRRIGASQSMQVQTPTSSPLLSLSFSPSTSSAAPLLALGHELQSFDAPIYLYDLRNPSAPVITYDQSHSDDVTFLCFHPEKEGVLLSGSTDGLMTVYDVRKGADEDDAVLSAANSGASLARGGWLPGLMAAGAGEGDGMQVDGGDEENEATAAVKAMALGGIWGVSDMQTAGVWDAASTDPILPPLSALPGSTSIPAPSSSSSSSVARQYQADYIIDGFASSSSSSCSSSLPRLQLATGDQSGSFTLCTLPTSRTLTEQQARSTPWTVNAFFPSLADSARGGHEDIVRSVCFSSSGSGGVARRLAWSGGEDGRVVAWSFQDYEGDEEENEGGQAGDDGRMSALPSWAVGGSAGASGEGGVARRGGGGGVGGQRRGGGASSSSPSPAANGGRFRPYG</sequence>
<keyword evidence="2" id="KW-0677">Repeat</keyword>
<keyword evidence="6" id="KW-1185">Reference proteome</keyword>
<reference evidence="5 6" key="1">
    <citation type="journal article" date="2018" name="Mol. Biol. Evol.">
        <title>Broad Genomic Sampling Reveals a Smut Pathogenic Ancestry of the Fungal Clade Ustilaginomycotina.</title>
        <authorList>
            <person name="Kijpornyongpan T."/>
            <person name="Mondo S.J."/>
            <person name="Barry K."/>
            <person name="Sandor L."/>
            <person name="Lee J."/>
            <person name="Lipzen A."/>
            <person name="Pangilinan J."/>
            <person name="LaButti K."/>
            <person name="Hainaut M."/>
            <person name="Henrissat B."/>
            <person name="Grigoriev I.V."/>
            <person name="Spatafora J.W."/>
            <person name="Aime M.C."/>
        </authorList>
    </citation>
    <scope>NUCLEOTIDE SEQUENCE [LARGE SCALE GENOMIC DNA]</scope>
    <source>
        <strain evidence="5 6">MCA 5214</strain>
    </source>
</reference>
<dbReference type="InterPro" id="IPR001680">
    <property type="entry name" value="WD40_rpt"/>
</dbReference>
<dbReference type="STRING" id="1569628.A0A316UPN6"/>
<dbReference type="PANTHER" id="PTHR22889:SF0">
    <property type="entry name" value="WD REPEAT-CONTAINING PROTEIN 89"/>
    <property type="match status" value="1"/>
</dbReference>
<protein>
    <submittedName>
        <fullName evidence="5">Uncharacterized protein</fullName>
    </submittedName>
</protein>
<evidence type="ECO:0000256" key="4">
    <source>
        <dbReference type="SAM" id="MobiDB-lite"/>
    </source>
</evidence>
<dbReference type="PROSITE" id="PS50082">
    <property type="entry name" value="WD_REPEATS_2"/>
    <property type="match status" value="1"/>
</dbReference>
<evidence type="ECO:0000256" key="3">
    <source>
        <dbReference type="PROSITE-ProRule" id="PRU00221"/>
    </source>
</evidence>
<keyword evidence="1 3" id="KW-0853">WD repeat</keyword>
<dbReference type="InterPro" id="IPR015943">
    <property type="entry name" value="WD40/YVTN_repeat-like_dom_sf"/>
</dbReference>
<gene>
    <name evidence="5" type="ORF">BDZ90DRAFT_233017</name>
</gene>
<dbReference type="OrthoDB" id="25131at2759"/>
<evidence type="ECO:0000313" key="6">
    <source>
        <dbReference type="Proteomes" id="UP000245884"/>
    </source>
</evidence>
<dbReference type="SMART" id="SM00320">
    <property type="entry name" value="WD40"/>
    <property type="match status" value="2"/>
</dbReference>
<dbReference type="EMBL" id="KZ819670">
    <property type="protein sequence ID" value="PWN26934.1"/>
    <property type="molecule type" value="Genomic_DNA"/>
</dbReference>
<dbReference type="SUPFAM" id="SSF50978">
    <property type="entry name" value="WD40 repeat-like"/>
    <property type="match status" value="1"/>
</dbReference>
<dbReference type="InterPro" id="IPR036322">
    <property type="entry name" value="WD40_repeat_dom_sf"/>
</dbReference>
<evidence type="ECO:0000256" key="1">
    <source>
        <dbReference type="ARBA" id="ARBA00022574"/>
    </source>
</evidence>
<dbReference type="Gene3D" id="2.130.10.10">
    <property type="entry name" value="YVTN repeat-like/Quinoprotein amine dehydrogenase"/>
    <property type="match status" value="2"/>
</dbReference>
<feature type="compositionally biased region" description="Low complexity" evidence="4">
    <location>
        <begin position="524"/>
        <end position="541"/>
    </location>
</feature>
<dbReference type="PANTHER" id="PTHR22889">
    <property type="entry name" value="WD REPEAT-CONTAINING PROTEIN 89"/>
    <property type="match status" value="1"/>
</dbReference>
<feature type="region of interest" description="Disordered" evidence="4">
    <location>
        <begin position="467"/>
        <end position="541"/>
    </location>
</feature>
<dbReference type="InterPro" id="IPR039328">
    <property type="entry name" value="WDR89"/>
</dbReference>
<evidence type="ECO:0000313" key="5">
    <source>
        <dbReference type="EMBL" id="PWN26934.1"/>
    </source>
</evidence>
<accession>A0A316UPN6</accession>
<proteinExistence type="predicted"/>
<organism evidence="5 6">
    <name type="scientific">Jaminaea rosea</name>
    <dbReference type="NCBI Taxonomy" id="1569628"/>
    <lineage>
        <taxon>Eukaryota</taxon>
        <taxon>Fungi</taxon>
        <taxon>Dikarya</taxon>
        <taxon>Basidiomycota</taxon>
        <taxon>Ustilaginomycotina</taxon>
        <taxon>Exobasidiomycetes</taxon>
        <taxon>Microstromatales</taxon>
        <taxon>Microstromatales incertae sedis</taxon>
        <taxon>Jaminaea</taxon>
    </lineage>
</organism>
<feature type="compositionally biased region" description="Gly residues" evidence="4">
    <location>
        <begin position="495"/>
        <end position="523"/>
    </location>
</feature>
<dbReference type="GeneID" id="37028299"/>
<dbReference type="RefSeq" id="XP_025361546.1">
    <property type="nucleotide sequence ID" value="XM_025506476.1"/>
</dbReference>
<dbReference type="Proteomes" id="UP000245884">
    <property type="component" value="Unassembled WGS sequence"/>
</dbReference>
<dbReference type="AlphaFoldDB" id="A0A316UPN6"/>
<name>A0A316UPN6_9BASI</name>